<organism evidence="2 3">
    <name type="scientific">Candidatus Woesebacteria bacterium GW2011_GWB1_39_12</name>
    <dbReference type="NCBI Taxonomy" id="1618574"/>
    <lineage>
        <taxon>Bacteria</taxon>
        <taxon>Candidatus Woeseibacteriota</taxon>
    </lineage>
</organism>
<proteinExistence type="predicted"/>
<evidence type="ECO:0000313" key="3">
    <source>
        <dbReference type="Proteomes" id="UP000033881"/>
    </source>
</evidence>
<comment type="caution">
    <text evidence="2">The sequence shown here is derived from an EMBL/GenBank/DDBJ whole genome shotgun (WGS) entry which is preliminary data.</text>
</comment>
<dbReference type="EMBL" id="LBWB01000021">
    <property type="protein sequence ID" value="KKQ99917.1"/>
    <property type="molecule type" value="Genomic_DNA"/>
</dbReference>
<sequence>MEKKQFAFIFTAAFIALTVYIYFNNSYVEQTIVNDGLKGVLFYILSNPAYVLLFFSIMHYNQEIGILKNVIGGFVLVLALDIVSFPRLSQVTFPVDVSSLASSDALLVGKIMSFGVSYSYAWTFYYLVVPIVLIIASLQILGIHNFYQQIVRKQ</sequence>
<name>A0A0G0M9J2_9BACT</name>
<gene>
    <name evidence="2" type="ORF">UT24_C0021G0006</name>
</gene>
<protein>
    <submittedName>
        <fullName evidence="2">Uncharacterized protein</fullName>
    </submittedName>
</protein>
<feature type="transmembrane region" description="Helical" evidence="1">
    <location>
        <begin position="6"/>
        <end position="28"/>
    </location>
</feature>
<evidence type="ECO:0000313" key="2">
    <source>
        <dbReference type="EMBL" id="KKQ99917.1"/>
    </source>
</evidence>
<keyword evidence="1" id="KW-0472">Membrane</keyword>
<evidence type="ECO:0000256" key="1">
    <source>
        <dbReference type="SAM" id="Phobius"/>
    </source>
</evidence>
<dbReference type="STRING" id="1618574.UT24_C0021G0006"/>
<feature type="transmembrane region" description="Helical" evidence="1">
    <location>
        <begin position="124"/>
        <end position="147"/>
    </location>
</feature>
<keyword evidence="1" id="KW-1133">Transmembrane helix</keyword>
<accession>A0A0G0M9J2</accession>
<feature type="transmembrane region" description="Helical" evidence="1">
    <location>
        <begin position="66"/>
        <end position="85"/>
    </location>
</feature>
<feature type="transmembrane region" description="Helical" evidence="1">
    <location>
        <begin position="40"/>
        <end position="60"/>
    </location>
</feature>
<dbReference type="AlphaFoldDB" id="A0A0G0M9J2"/>
<dbReference type="Proteomes" id="UP000033881">
    <property type="component" value="Unassembled WGS sequence"/>
</dbReference>
<reference evidence="2 3" key="1">
    <citation type="journal article" date="2015" name="Nature">
        <title>rRNA introns, odd ribosomes, and small enigmatic genomes across a large radiation of phyla.</title>
        <authorList>
            <person name="Brown C.T."/>
            <person name="Hug L.A."/>
            <person name="Thomas B.C."/>
            <person name="Sharon I."/>
            <person name="Castelle C.J."/>
            <person name="Singh A."/>
            <person name="Wilkins M.J."/>
            <person name="Williams K.H."/>
            <person name="Banfield J.F."/>
        </authorList>
    </citation>
    <scope>NUCLEOTIDE SEQUENCE [LARGE SCALE GENOMIC DNA]</scope>
</reference>
<keyword evidence="1" id="KW-0812">Transmembrane</keyword>